<evidence type="ECO:0008006" key="3">
    <source>
        <dbReference type="Google" id="ProtNLM"/>
    </source>
</evidence>
<dbReference type="Pfam" id="PF05458">
    <property type="entry name" value="Siva"/>
    <property type="match status" value="1"/>
</dbReference>
<evidence type="ECO:0000313" key="2">
    <source>
        <dbReference type="Proteomes" id="UP000825935"/>
    </source>
</evidence>
<dbReference type="PANTHER" id="PTHR14365">
    <property type="entry name" value="APOPTOSIS REGULATORY PROTEIN SIVA"/>
    <property type="match status" value="1"/>
</dbReference>
<sequence>MLGSKRHANGILSDRPSVKLAKDDVLSVYESTLLKMQSKSLPQAVKQHFFTVGEAKGMTKQPYTAAGESVKPCFCKPERHVSLRGNAESNIVQNGAASSSVGSSSSRKTCIPNGPLCFHCRRMTCSECWRHCMHCEENFCSVCSILDFNERYDRAFCLDCYSVVQRTNSK</sequence>
<comment type="caution">
    <text evidence="1">The sequence shown here is derived from an EMBL/GenBank/DDBJ whole genome shotgun (WGS) entry which is preliminary data.</text>
</comment>
<dbReference type="EMBL" id="CM035437">
    <property type="protein sequence ID" value="KAH7287442.1"/>
    <property type="molecule type" value="Genomic_DNA"/>
</dbReference>
<name>A0A8T2QTK4_CERRI</name>
<organism evidence="1 2">
    <name type="scientific">Ceratopteris richardii</name>
    <name type="common">Triangle waterfern</name>
    <dbReference type="NCBI Taxonomy" id="49495"/>
    <lineage>
        <taxon>Eukaryota</taxon>
        <taxon>Viridiplantae</taxon>
        <taxon>Streptophyta</taxon>
        <taxon>Embryophyta</taxon>
        <taxon>Tracheophyta</taxon>
        <taxon>Polypodiopsida</taxon>
        <taxon>Polypodiidae</taxon>
        <taxon>Polypodiales</taxon>
        <taxon>Pteridineae</taxon>
        <taxon>Pteridaceae</taxon>
        <taxon>Parkerioideae</taxon>
        <taxon>Ceratopteris</taxon>
    </lineage>
</organism>
<reference evidence="1" key="1">
    <citation type="submission" date="2021-08" db="EMBL/GenBank/DDBJ databases">
        <title>WGS assembly of Ceratopteris richardii.</title>
        <authorList>
            <person name="Marchant D.B."/>
            <person name="Chen G."/>
            <person name="Jenkins J."/>
            <person name="Shu S."/>
            <person name="Leebens-Mack J."/>
            <person name="Grimwood J."/>
            <person name="Schmutz J."/>
            <person name="Soltis P."/>
            <person name="Soltis D."/>
            <person name="Chen Z.-H."/>
        </authorList>
    </citation>
    <scope>NUCLEOTIDE SEQUENCE</scope>
    <source>
        <strain evidence="1">Whitten #5841</strain>
        <tissue evidence="1">Leaf</tissue>
    </source>
</reference>
<dbReference type="Proteomes" id="UP000825935">
    <property type="component" value="Chromosome 32"/>
</dbReference>
<proteinExistence type="predicted"/>
<dbReference type="InterPro" id="IPR022773">
    <property type="entry name" value="Siva"/>
</dbReference>
<accession>A0A8T2QTK4</accession>
<protein>
    <recommendedName>
        <fullName evidence="3">Apoptosis regulatory protein Siva</fullName>
    </recommendedName>
</protein>
<dbReference type="PANTHER" id="PTHR14365:SF1">
    <property type="entry name" value="APOPTOSIS REGULATORY PROTEIN SIVA"/>
    <property type="match status" value="1"/>
</dbReference>
<dbReference type="AlphaFoldDB" id="A0A8T2QTK4"/>
<evidence type="ECO:0000313" key="1">
    <source>
        <dbReference type="EMBL" id="KAH7287442.1"/>
    </source>
</evidence>
<keyword evidence="2" id="KW-1185">Reference proteome</keyword>
<dbReference type="OrthoDB" id="60860at2759"/>
<gene>
    <name evidence="1" type="ORF">KP509_32G056400</name>
</gene>
<dbReference type="GO" id="GO:0005175">
    <property type="term" value="F:CD27 receptor binding"/>
    <property type="evidence" value="ECO:0007669"/>
    <property type="project" value="TreeGrafter"/>
</dbReference>